<evidence type="ECO:0000256" key="1">
    <source>
        <dbReference type="SAM" id="SignalP"/>
    </source>
</evidence>
<accession>A0A6J1LJT7</accession>
<organism evidence="2 3">
    <name type="scientific">Drosophila hydei</name>
    <name type="common">Fruit fly</name>
    <dbReference type="NCBI Taxonomy" id="7224"/>
    <lineage>
        <taxon>Eukaryota</taxon>
        <taxon>Metazoa</taxon>
        <taxon>Ecdysozoa</taxon>
        <taxon>Arthropoda</taxon>
        <taxon>Hexapoda</taxon>
        <taxon>Insecta</taxon>
        <taxon>Pterygota</taxon>
        <taxon>Neoptera</taxon>
        <taxon>Endopterygota</taxon>
        <taxon>Diptera</taxon>
        <taxon>Brachycera</taxon>
        <taxon>Muscomorpha</taxon>
        <taxon>Ephydroidea</taxon>
        <taxon>Drosophilidae</taxon>
        <taxon>Drosophila</taxon>
    </lineage>
</organism>
<dbReference type="GeneID" id="111597197"/>
<name>A0A6J1LJT7_DROHY</name>
<dbReference type="AlphaFoldDB" id="A0A6J1LJT7"/>
<keyword evidence="1" id="KW-0732">Signal</keyword>
<gene>
    <name evidence="3" type="primary">LOC111597197</name>
</gene>
<evidence type="ECO:0000313" key="2">
    <source>
        <dbReference type="Proteomes" id="UP000504633"/>
    </source>
</evidence>
<sequence length="197" mass="22944">MRFIVSFLAFLSIVNAAFLPGELRENLAAAARKTKKLIQQDNVNLILSLARSIVSSDVVNEEELMKWKLFVDQWTPQLSILAEDDAALQEFNAAKEMLLLDKDEELLDRWTKGKFQSLSHQQKKNINRRYIAFKFQARRMILGSTDSTGHLNFIVRYFNKFARSKPNVREQDFENLFKLLTLDDVELDEWLAIQSNM</sequence>
<dbReference type="RefSeq" id="XP_023167538.2">
    <property type="nucleotide sequence ID" value="XM_023311770.2"/>
</dbReference>
<protein>
    <submittedName>
        <fullName evidence="3">Uncharacterized protein LOC111597197 isoform X1</fullName>
    </submittedName>
</protein>
<keyword evidence="2" id="KW-1185">Reference proteome</keyword>
<dbReference type="KEGG" id="dhe:111597197"/>
<reference evidence="3" key="1">
    <citation type="submission" date="2025-08" db="UniProtKB">
        <authorList>
            <consortium name="RefSeq"/>
        </authorList>
    </citation>
    <scope>IDENTIFICATION</scope>
    <source>
        <strain evidence="3">15085-1641.00</strain>
        <tissue evidence="3">Whole body</tissue>
    </source>
</reference>
<dbReference type="OrthoDB" id="10404354at2759"/>
<dbReference type="Proteomes" id="UP000504633">
    <property type="component" value="Unplaced"/>
</dbReference>
<feature type="chain" id="PRO_5027114273" evidence="1">
    <location>
        <begin position="17"/>
        <end position="197"/>
    </location>
</feature>
<proteinExistence type="predicted"/>
<evidence type="ECO:0000313" key="3">
    <source>
        <dbReference type="RefSeq" id="XP_023167538.2"/>
    </source>
</evidence>
<feature type="signal peptide" evidence="1">
    <location>
        <begin position="1"/>
        <end position="16"/>
    </location>
</feature>